<reference evidence="2" key="1">
    <citation type="journal article" date="2011" name="Environ. Microbiol.">
        <title>Genomic insights into the metabolic potential of the polycyclic aromatic hydrocarbon degrading sulfate-reducing Deltaproteobacterium N47.</title>
        <authorList>
            <person name="Bergmann F."/>
            <person name="Selesi D."/>
            <person name="Weinmaier T."/>
            <person name="Tischler P."/>
            <person name="Rattei T."/>
            <person name="Meckenstock R.U."/>
        </authorList>
    </citation>
    <scope>NUCLEOTIDE SEQUENCE</scope>
</reference>
<dbReference type="Pfam" id="PF18733">
    <property type="entry name" value="HEPN_LA2681"/>
    <property type="match status" value="1"/>
</dbReference>
<gene>
    <name evidence="2" type="ORF">N47_D32020</name>
</gene>
<proteinExistence type="predicted"/>
<feature type="domain" description="LA2681-like HEPN" evidence="1">
    <location>
        <begin position="89"/>
        <end position="168"/>
    </location>
</feature>
<accession>E1YIC4</accession>
<dbReference type="EMBL" id="FR695874">
    <property type="protein sequence ID" value="CBX30393.1"/>
    <property type="molecule type" value="Genomic_DNA"/>
</dbReference>
<evidence type="ECO:0000259" key="1">
    <source>
        <dbReference type="Pfam" id="PF18733"/>
    </source>
</evidence>
<dbReference type="InterPro" id="IPR040826">
    <property type="entry name" value="HEPN_LA2681"/>
</dbReference>
<organism evidence="2">
    <name type="scientific">uncultured Desulfobacterium sp</name>
    <dbReference type="NCBI Taxonomy" id="201089"/>
    <lineage>
        <taxon>Bacteria</taxon>
        <taxon>Pseudomonadati</taxon>
        <taxon>Thermodesulfobacteriota</taxon>
        <taxon>Desulfobacteria</taxon>
        <taxon>Desulfobacterales</taxon>
        <taxon>Desulfobacteriaceae</taxon>
        <taxon>Desulfobacterium</taxon>
        <taxon>environmental samples</taxon>
    </lineage>
</organism>
<dbReference type="AlphaFoldDB" id="E1YIC4"/>
<evidence type="ECO:0000313" key="2">
    <source>
        <dbReference type="EMBL" id="CBX30393.1"/>
    </source>
</evidence>
<sequence length="181" mass="21898">MGSRSSFEYYESKKKQIEKFFESVEYSPIEINPPESISKYQKFILSNNLFLNYDFGYYYDKDSLCDNFFPNLIEKINEEKFDKTQTMSKKTYFCFQTFNQLLEDFTTARYNFFQSLNLNHKRIDSRVKYIYTLDYTQHSLKYGILKSVFATLYNCLDKIANIIQFYFSDEEIDINKNRCVF</sequence>
<name>E1YIC4_9BACT</name>
<protein>
    <recommendedName>
        <fullName evidence="1">LA2681-like HEPN domain-containing protein</fullName>
    </recommendedName>
</protein>